<dbReference type="PANTHER" id="PTHR43600">
    <property type="entry name" value="COENZYME F420 HYDROGENASE, SUBUNIT ALPHA"/>
    <property type="match status" value="1"/>
</dbReference>
<dbReference type="Pfam" id="PF00374">
    <property type="entry name" value="NiFeSe_Hases"/>
    <property type="match status" value="1"/>
</dbReference>
<keyword evidence="1" id="KW-0533">Nickel</keyword>
<dbReference type="PATRIC" id="fig|1408189.4.peg.545"/>
<accession>A0A0K2GYG7</accession>
<dbReference type="KEGG" id="clw:CLAC_02735"/>
<evidence type="ECO:0000256" key="1">
    <source>
        <dbReference type="PIRSR" id="PIRSR601501-1"/>
    </source>
</evidence>
<dbReference type="EMBL" id="CP006841">
    <property type="protein sequence ID" value="ALA66827.1"/>
    <property type="molecule type" value="Genomic_DNA"/>
</dbReference>
<keyword evidence="3" id="KW-1185">Reference proteome</keyword>
<dbReference type="SUPFAM" id="SSF56762">
    <property type="entry name" value="HydB/Nqo4-like"/>
    <property type="match status" value="1"/>
</dbReference>
<evidence type="ECO:0000313" key="2">
    <source>
        <dbReference type="EMBL" id="ALA66827.1"/>
    </source>
</evidence>
<dbReference type="STRING" id="1408189.CLAC_02735"/>
<evidence type="ECO:0000313" key="3">
    <source>
        <dbReference type="Proteomes" id="UP000058446"/>
    </source>
</evidence>
<dbReference type="OrthoDB" id="9761717at2"/>
<feature type="binding site" evidence="1">
    <location>
        <position position="71"/>
    </location>
    <ligand>
        <name>Fe cation</name>
        <dbReference type="ChEBI" id="CHEBI:24875"/>
    </ligand>
</feature>
<dbReference type="PANTHER" id="PTHR43600:SF4">
    <property type="entry name" value="CYTOSOLIC NIFE-HYDROGENASE, ALPHA SUBUNIT"/>
    <property type="match status" value="1"/>
</dbReference>
<dbReference type="InterPro" id="IPR001501">
    <property type="entry name" value="Ni-dep_hyd_lsu"/>
</dbReference>
<comment type="cofactor">
    <cofactor evidence="1">
        <name>Fe cation</name>
        <dbReference type="ChEBI" id="CHEBI:24875"/>
    </cofactor>
</comment>
<feature type="binding site" evidence="1">
    <location>
        <position position="369"/>
    </location>
    <ligand>
        <name>Mg(2+)</name>
        <dbReference type="ChEBI" id="CHEBI:18420"/>
    </ligand>
</feature>
<dbReference type="Proteomes" id="UP000058446">
    <property type="component" value="Chromosome"/>
</dbReference>
<reference evidence="2 3" key="1">
    <citation type="submission" date="2013-10" db="EMBL/GenBank/DDBJ databases">
        <title>Complete genome sequence of Corynebacterium lactis DSM 45799(T), isolated from raw cow milk.</title>
        <authorList>
            <person name="Ruckert C."/>
            <person name="Albersmeier A."/>
            <person name="Lipski A."/>
            <person name="Kalinowski J."/>
        </authorList>
    </citation>
    <scope>NUCLEOTIDE SEQUENCE [LARGE SCALE GENOMIC DNA]</scope>
    <source>
        <strain evidence="2 3">RW2-5</strain>
    </source>
</reference>
<comment type="cofactor">
    <cofactor evidence="1">
        <name>Ni(2+)</name>
        <dbReference type="ChEBI" id="CHEBI:49786"/>
    </cofactor>
</comment>
<keyword evidence="1" id="KW-0408">Iron</keyword>
<feature type="binding site" evidence="1">
    <location>
        <position position="71"/>
    </location>
    <ligand>
        <name>Ni(2+)</name>
        <dbReference type="ChEBI" id="CHEBI:49786"/>
    </ligand>
</feature>
<protein>
    <submittedName>
        <fullName evidence="2">NAD-reducing hydrogenase</fullName>
    </submittedName>
</protein>
<feature type="binding site" evidence="1">
    <location>
        <position position="68"/>
    </location>
    <ligand>
        <name>Ni(2+)</name>
        <dbReference type="ChEBI" id="CHEBI:49786"/>
    </ligand>
</feature>
<feature type="binding site" evidence="1">
    <location>
        <position position="417"/>
    </location>
    <ligand>
        <name>Ni(2+)</name>
        <dbReference type="ChEBI" id="CHEBI:49786"/>
    </ligand>
</feature>
<gene>
    <name evidence="2" type="ORF">CLAC_02735</name>
</gene>
<dbReference type="RefSeq" id="WP_053411581.1">
    <property type="nucleotide sequence ID" value="NZ_CP006841.1"/>
</dbReference>
<name>A0A0K2GYG7_9CORY</name>
<dbReference type="InterPro" id="IPR029014">
    <property type="entry name" value="NiFe-Hase_large"/>
</dbReference>
<dbReference type="AlphaFoldDB" id="A0A0K2GYG7"/>
<dbReference type="GO" id="GO:0016151">
    <property type="term" value="F:nickel cation binding"/>
    <property type="evidence" value="ECO:0007669"/>
    <property type="project" value="InterPro"/>
</dbReference>
<keyword evidence="1" id="KW-0460">Magnesium</keyword>
<keyword evidence="1" id="KW-0479">Metal-binding</keyword>
<proteinExistence type="predicted"/>
<dbReference type="Gene3D" id="1.10.645.10">
    <property type="entry name" value="Cytochrome-c3 Hydrogenase, chain B"/>
    <property type="match status" value="1"/>
</dbReference>
<sequence length="439" mass="45946">MAPSEKVSVEQIQLDELVDPFEAKLGVYRAPDGTVDQVAFDLSGLPRIDGMLVGKRAVDVPDITKRLCGLCPVVHHLAGVRAVEALFSITEISRTASLIRQLLCAGSTLDSLATKFVATDRDAARAIKRAGQACLRAAGSPTHFPDVAVPGGVRKPADEALVAEARKAVAQLLASGTIVGSGDNGVPSGKDGLDGSFADNFPGLDIAVVDADGGLDPLGDYLGVAVPGESEARVFAAAEWGNRVRETAPGDAAPRPAFDFSPANAPCTQQPRFYRVGPIARLAVVGRRGASPAAAQEQLLADTAQRAAELLDSSDLLGEEILVRRAQEAVEAAGLEGSRTGVGIVDGPRGLLVHRYTAAADGIITDCQIMTPTAQNELWLTEMLTERMRGSSLEEAGSGAKRGDDGIEESIWAADPCLPCSSAPAGLMTFKFEERSRTK</sequence>
<feature type="binding site" evidence="1">
    <location>
        <position position="420"/>
    </location>
    <ligand>
        <name>Fe cation</name>
        <dbReference type="ChEBI" id="CHEBI:24875"/>
    </ligand>
</feature>
<organism evidence="2 3">
    <name type="scientific">Corynebacterium lactis RW2-5</name>
    <dbReference type="NCBI Taxonomy" id="1408189"/>
    <lineage>
        <taxon>Bacteria</taxon>
        <taxon>Bacillati</taxon>
        <taxon>Actinomycetota</taxon>
        <taxon>Actinomycetes</taxon>
        <taxon>Mycobacteriales</taxon>
        <taxon>Corynebacteriaceae</taxon>
        <taxon>Corynebacterium</taxon>
    </lineage>
</organism>